<feature type="domain" description="3-dehydroquinate synthase N-terminal" evidence="3">
    <location>
        <begin position="3"/>
        <end position="144"/>
    </location>
</feature>
<dbReference type="PANTHER" id="PTHR33563">
    <property type="match status" value="1"/>
</dbReference>
<evidence type="ECO:0000256" key="2">
    <source>
        <dbReference type="ARBA" id="ARBA00023141"/>
    </source>
</evidence>
<evidence type="ECO:0000256" key="1">
    <source>
        <dbReference type="ARBA" id="ARBA00022605"/>
    </source>
</evidence>
<dbReference type="NCBIfam" id="NF002627">
    <property type="entry name" value="PRK02290.1-5"/>
    <property type="match status" value="1"/>
</dbReference>
<dbReference type="GO" id="GO:0008652">
    <property type="term" value="P:amino acid biosynthetic process"/>
    <property type="evidence" value="ECO:0007669"/>
    <property type="project" value="UniProtKB-KW"/>
</dbReference>
<name>A0A450S0Y4_9GAMM</name>
<dbReference type="InterPro" id="IPR002812">
    <property type="entry name" value="DHQS"/>
</dbReference>
<dbReference type="InterPro" id="IPR030960">
    <property type="entry name" value="DHQS/DOIS_N"/>
</dbReference>
<dbReference type="PROSITE" id="PS50890">
    <property type="entry name" value="PUA"/>
    <property type="match status" value="1"/>
</dbReference>
<organism evidence="5">
    <name type="scientific">Candidatus Kentrum sp. DK</name>
    <dbReference type="NCBI Taxonomy" id="2126562"/>
    <lineage>
        <taxon>Bacteria</taxon>
        <taxon>Pseudomonadati</taxon>
        <taxon>Pseudomonadota</taxon>
        <taxon>Gammaproteobacteria</taxon>
        <taxon>Candidatus Kentrum</taxon>
    </lineage>
</organism>
<evidence type="ECO:0000313" key="5">
    <source>
        <dbReference type="EMBL" id="VFJ45311.1"/>
    </source>
</evidence>
<dbReference type="Pfam" id="PF01959">
    <property type="entry name" value="DHQS"/>
    <property type="match status" value="1"/>
</dbReference>
<dbReference type="PANTHER" id="PTHR33563:SF1">
    <property type="entry name" value="3-DEHYDROQUINATE SYNTHASE"/>
    <property type="match status" value="1"/>
</dbReference>
<dbReference type="InterPro" id="IPR056179">
    <property type="entry name" value="DHQS_C"/>
</dbReference>
<keyword evidence="1" id="KW-0028">Amino-acid biosynthesis</keyword>
<keyword evidence="2" id="KW-0057">Aromatic amino acid biosynthesis</keyword>
<evidence type="ECO:0000259" key="3">
    <source>
        <dbReference type="Pfam" id="PF01959"/>
    </source>
</evidence>
<dbReference type="Pfam" id="PF26558">
    <property type="entry name" value="DHQS_2nd"/>
    <property type="match status" value="1"/>
</dbReference>
<dbReference type="AlphaFoldDB" id="A0A450S0Y4"/>
<protein>
    <submittedName>
        <fullName evidence="5">3-dehydroquinate synthase II</fullName>
    </submittedName>
</protein>
<evidence type="ECO:0000259" key="4">
    <source>
        <dbReference type="Pfam" id="PF26558"/>
    </source>
</evidence>
<feature type="domain" description="3-dehydroquinate synthase C-terminal" evidence="4">
    <location>
        <begin position="158"/>
        <end position="332"/>
    </location>
</feature>
<dbReference type="GO" id="GO:0016491">
    <property type="term" value="F:oxidoreductase activity"/>
    <property type="evidence" value="ECO:0007669"/>
    <property type="project" value="InterPro"/>
</dbReference>
<accession>A0A450S0Y4</accession>
<dbReference type="GO" id="GO:0003856">
    <property type="term" value="F:3-dehydroquinate synthase activity"/>
    <property type="evidence" value="ECO:0007669"/>
    <property type="project" value="InterPro"/>
</dbReference>
<dbReference type="EMBL" id="CAADEX010000010">
    <property type="protein sequence ID" value="VFJ45311.1"/>
    <property type="molecule type" value="Genomic_DNA"/>
</dbReference>
<gene>
    <name evidence="5" type="ORF">BECKDK2373B_GA0170837_101027</name>
</gene>
<dbReference type="HAMAP" id="MF_01244">
    <property type="entry name" value="Arch_DHQ_synthase"/>
    <property type="match status" value="1"/>
</dbReference>
<dbReference type="GO" id="GO:0009073">
    <property type="term" value="P:aromatic amino acid family biosynthetic process"/>
    <property type="evidence" value="ECO:0007669"/>
    <property type="project" value="UniProtKB-KW"/>
</dbReference>
<reference evidence="5" key="1">
    <citation type="submission" date="2019-02" db="EMBL/GenBank/DDBJ databases">
        <authorList>
            <person name="Gruber-Vodicka R. H."/>
            <person name="Seah K. B. B."/>
        </authorList>
    </citation>
    <scope>NUCLEOTIDE SEQUENCE</scope>
    <source>
        <strain evidence="5">BECK_DK47</strain>
    </source>
</reference>
<proteinExistence type="inferred from homology"/>
<sequence length="332" mass="36257">MQKVFWVRLAAFERDLVTTALESGADALVLPDGCTEKVHELGRITVIAPDGDRRLGLEVRECHIRQKSDEDAVVANGGRVPTLITNRDWTTIPLENLIARTDNVIQTVNTIEQAELALTTMEKGAAGICLETESAGDIRAVGALIRRVANEKLELVRARVESTEPVGVADRVCVDTAAILQPGQGLLAGNTSAAFFLVYNENVESPYCDPRPFRVNVGAVHAYIRLPENKTGYLAEIRAGSRVLICDAKGNTFPLAVGRAKIEKRPMLLVRASVEEKPVSLIMQNAETIRLTRPDGEPISITELRPGDEILAYGEAGGRHFGTRIEETITER</sequence>